<feature type="chain" id="PRO_5012375427" evidence="2">
    <location>
        <begin position="28"/>
        <end position="122"/>
    </location>
</feature>
<evidence type="ECO:0000313" key="3">
    <source>
        <dbReference type="EMBL" id="OXA50358.1"/>
    </source>
</evidence>
<name>A0A226DZA5_FOLCA</name>
<keyword evidence="4" id="KW-1185">Reference proteome</keyword>
<evidence type="ECO:0000256" key="1">
    <source>
        <dbReference type="SAM" id="MobiDB-lite"/>
    </source>
</evidence>
<dbReference type="AlphaFoldDB" id="A0A226DZA5"/>
<reference evidence="3 4" key="1">
    <citation type="submission" date="2015-12" db="EMBL/GenBank/DDBJ databases">
        <title>The genome of Folsomia candida.</title>
        <authorList>
            <person name="Faddeeva A."/>
            <person name="Derks M.F."/>
            <person name="Anvar Y."/>
            <person name="Smit S."/>
            <person name="Van Straalen N."/>
            <person name="Roelofs D."/>
        </authorList>
    </citation>
    <scope>NUCLEOTIDE SEQUENCE [LARGE SCALE GENOMIC DNA]</scope>
    <source>
        <strain evidence="3 4">VU population</strain>
        <tissue evidence="3">Whole body</tissue>
    </source>
</reference>
<feature type="signal peptide" evidence="2">
    <location>
        <begin position="1"/>
        <end position="27"/>
    </location>
</feature>
<accession>A0A226DZA5</accession>
<dbReference type="EMBL" id="LNIX01000009">
    <property type="protein sequence ID" value="OXA50358.1"/>
    <property type="molecule type" value="Genomic_DNA"/>
</dbReference>
<evidence type="ECO:0000256" key="2">
    <source>
        <dbReference type="SAM" id="SignalP"/>
    </source>
</evidence>
<gene>
    <name evidence="3" type="ORF">Fcan01_15313</name>
</gene>
<protein>
    <submittedName>
        <fullName evidence="3">Uncharacterized protein</fullName>
    </submittedName>
</protein>
<feature type="region of interest" description="Disordered" evidence="1">
    <location>
        <begin position="76"/>
        <end position="122"/>
    </location>
</feature>
<evidence type="ECO:0000313" key="4">
    <source>
        <dbReference type="Proteomes" id="UP000198287"/>
    </source>
</evidence>
<sequence>MSQFTTQRVLLSFCCFVLISHTFFASARNIRSAYQQLDYVDDGEENWRNDEPGENWRGVRNHQNYEDLLSLDPSWEMKHDNSPRRSRWAMPASGVTDSELRCPPGSTPHSSGTHCVYDDEEY</sequence>
<proteinExistence type="predicted"/>
<comment type="caution">
    <text evidence="3">The sequence shown here is derived from an EMBL/GenBank/DDBJ whole genome shotgun (WGS) entry which is preliminary data.</text>
</comment>
<organism evidence="3 4">
    <name type="scientific">Folsomia candida</name>
    <name type="common">Springtail</name>
    <dbReference type="NCBI Taxonomy" id="158441"/>
    <lineage>
        <taxon>Eukaryota</taxon>
        <taxon>Metazoa</taxon>
        <taxon>Ecdysozoa</taxon>
        <taxon>Arthropoda</taxon>
        <taxon>Hexapoda</taxon>
        <taxon>Collembola</taxon>
        <taxon>Entomobryomorpha</taxon>
        <taxon>Isotomoidea</taxon>
        <taxon>Isotomidae</taxon>
        <taxon>Proisotominae</taxon>
        <taxon>Folsomia</taxon>
    </lineage>
</organism>
<dbReference type="Proteomes" id="UP000198287">
    <property type="component" value="Unassembled WGS sequence"/>
</dbReference>
<keyword evidence="2" id="KW-0732">Signal</keyword>